<evidence type="ECO:0000313" key="2">
    <source>
        <dbReference type="Proteomes" id="UP001381693"/>
    </source>
</evidence>
<sequence>IPEKAKGQPKRVFGDRINTLRRRRLIRAVRPSASFRFPINEPFPVKFDAEFLARIEKPLRVPRAINGSDLHAHHHTHDKSCMVLGVKYNLGEVI</sequence>
<dbReference type="Proteomes" id="UP001381693">
    <property type="component" value="Unassembled WGS sequence"/>
</dbReference>
<organism evidence="1 2">
    <name type="scientific">Halocaridina rubra</name>
    <name type="common">Hawaiian red shrimp</name>
    <dbReference type="NCBI Taxonomy" id="373956"/>
    <lineage>
        <taxon>Eukaryota</taxon>
        <taxon>Metazoa</taxon>
        <taxon>Ecdysozoa</taxon>
        <taxon>Arthropoda</taxon>
        <taxon>Crustacea</taxon>
        <taxon>Multicrustacea</taxon>
        <taxon>Malacostraca</taxon>
        <taxon>Eumalacostraca</taxon>
        <taxon>Eucarida</taxon>
        <taxon>Decapoda</taxon>
        <taxon>Pleocyemata</taxon>
        <taxon>Caridea</taxon>
        <taxon>Atyoidea</taxon>
        <taxon>Atyidae</taxon>
        <taxon>Halocaridina</taxon>
    </lineage>
</organism>
<evidence type="ECO:0000313" key="1">
    <source>
        <dbReference type="EMBL" id="KAK7077501.1"/>
    </source>
</evidence>
<comment type="caution">
    <text evidence="1">The sequence shown here is derived from an EMBL/GenBank/DDBJ whole genome shotgun (WGS) entry which is preliminary data.</text>
</comment>
<reference evidence="1 2" key="1">
    <citation type="submission" date="2023-11" db="EMBL/GenBank/DDBJ databases">
        <title>Halocaridina rubra genome assembly.</title>
        <authorList>
            <person name="Smith C."/>
        </authorList>
    </citation>
    <scope>NUCLEOTIDE SEQUENCE [LARGE SCALE GENOMIC DNA]</scope>
    <source>
        <strain evidence="1">EP-1</strain>
        <tissue evidence="1">Whole</tissue>
    </source>
</reference>
<proteinExistence type="predicted"/>
<name>A0AAN8X773_HALRR</name>
<protein>
    <submittedName>
        <fullName evidence="1">Uncharacterized protein</fullName>
    </submittedName>
</protein>
<feature type="non-terminal residue" evidence="1">
    <location>
        <position position="1"/>
    </location>
</feature>
<dbReference type="AlphaFoldDB" id="A0AAN8X773"/>
<dbReference type="EMBL" id="JAXCGZ010008676">
    <property type="protein sequence ID" value="KAK7077501.1"/>
    <property type="molecule type" value="Genomic_DNA"/>
</dbReference>
<feature type="non-terminal residue" evidence="1">
    <location>
        <position position="94"/>
    </location>
</feature>
<keyword evidence="2" id="KW-1185">Reference proteome</keyword>
<accession>A0AAN8X773</accession>
<gene>
    <name evidence="1" type="ORF">SK128_010427</name>
</gene>